<evidence type="ECO:0008006" key="3">
    <source>
        <dbReference type="Google" id="ProtNLM"/>
    </source>
</evidence>
<proteinExistence type="predicted"/>
<dbReference type="EMBL" id="DPVG01000104">
    <property type="protein sequence ID" value="HCK23729.1"/>
    <property type="molecule type" value="Genomic_DNA"/>
</dbReference>
<accession>A0A3D2SD28</accession>
<evidence type="ECO:0000313" key="1">
    <source>
        <dbReference type="EMBL" id="HCK23729.1"/>
    </source>
</evidence>
<evidence type="ECO:0000313" key="2">
    <source>
        <dbReference type="Proteomes" id="UP000263098"/>
    </source>
</evidence>
<protein>
    <recommendedName>
        <fullName evidence="3">DUF3168 domain-containing protein</fullName>
    </recommendedName>
</protein>
<organism evidence="1 2">
    <name type="scientific">Bacteroides graminisolvens</name>
    <dbReference type="NCBI Taxonomy" id="477666"/>
    <lineage>
        <taxon>Bacteria</taxon>
        <taxon>Pseudomonadati</taxon>
        <taxon>Bacteroidota</taxon>
        <taxon>Bacteroidia</taxon>
        <taxon>Bacteroidales</taxon>
        <taxon>Bacteroidaceae</taxon>
        <taxon>Bacteroides</taxon>
    </lineage>
</organism>
<dbReference type="AlphaFoldDB" id="A0A3D2SD28"/>
<gene>
    <name evidence="1" type="ORF">DHW31_02935</name>
</gene>
<reference evidence="1 2" key="1">
    <citation type="journal article" date="2018" name="Nat. Biotechnol.">
        <title>A standardized bacterial taxonomy based on genome phylogeny substantially revises the tree of life.</title>
        <authorList>
            <person name="Parks D.H."/>
            <person name="Chuvochina M."/>
            <person name="Waite D.W."/>
            <person name="Rinke C."/>
            <person name="Skarshewski A."/>
            <person name="Chaumeil P.A."/>
            <person name="Hugenholtz P."/>
        </authorList>
    </citation>
    <scope>NUCLEOTIDE SEQUENCE [LARGE SCALE GENOMIC DNA]</scope>
    <source>
        <strain evidence="1">UBA9667</strain>
    </source>
</reference>
<comment type="caution">
    <text evidence="1">The sequence shown here is derived from an EMBL/GenBank/DDBJ whole genome shotgun (WGS) entry which is preliminary data.</text>
</comment>
<name>A0A3D2SD28_9BACE</name>
<sequence length="130" mass="14640">MIVSSDIANILYRDCKAFGIDRVPDGETLTGEITTERIVIHAKKQEAGTYWKKGFVEVNLCVPDSSKNSANSTRLGELERQAQELLDDVVSSYDGTTYRYGISSIGREQDAYLKCHYVNVRILFEVLNVK</sequence>
<dbReference type="Proteomes" id="UP000263098">
    <property type="component" value="Unassembled WGS sequence"/>
</dbReference>